<evidence type="ECO:0000256" key="1">
    <source>
        <dbReference type="PIRSR" id="PIRSR613078-1"/>
    </source>
</evidence>
<organism evidence="3 4">
    <name type="scientific">Xenorhabdus miraniensis</name>
    <dbReference type="NCBI Taxonomy" id="351674"/>
    <lineage>
        <taxon>Bacteria</taxon>
        <taxon>Pseudomonadati</taxon>
        <taxon>Pseudomonadota</taxon>
        <taxon>Gammaproteobacteria</taxon>
        <taxon>Enterobacterales</taxon>
        <taxon>Morganellaceae</taxon>
        <taxon>Xenorhabdus</taxon>
    </lineage>
</organism>
<feature type="active site" description="Proton donor/acceptor" evidence="1">
    <location>
        <position position="86"/>
    </location>
</feature>
<proteinExistence type="predicted"/>
<dbReference type="OrthoDB" id="9783269at2"/>
<dbReference type="SMART" id="SM00855">
    <property type="entry name" value="PGAM"/>
    <property type="match status" value="1"/>
</dbReference>
<dbReference type="Proteomes" id="UP000221980">
    <property type="component" value="Unassembled WGS sequence"/>
</dbReference>
<comment type="caution">
    <text evidence="3">The sequence shown here is derived from an EMBL/GenBank/DDBJ whole genome shotgun (WGS) entry which is preliminary data.</text>
</comment>
<dbReference type="EMBL" id="NITZ01000045">
    <property type="protein sequence ID" value="PHM45580.1"/>
    <property type="molecule type" value="Genomic_DNA"/>
</dbReference>
<dbReference type="GO" id="GO:0005737">
    <property type="term" value="C:cytoplasm"/>
    <property type="evidence" value="ECO:0007669"/>
    <property type="project" value="TreeGrafter"/>
</dbReference>
<gene>
    <name evidence="3" type="ORF">Xmir_04259</name>
</gene>
<feature type="binding site" evidence="2">
    <location>
        <position position="62"/>
    </location>
    <ligand>
        <name>substrate</name>
    </ligand>
</feature>
<dbReference type="PANTHER" id="PTHR48100">
    <property type="entry name" value="BROAD-SPECIFICITY PHOSPHATASE YOR283W-RELATED"/>
    <property type="match status" value="1"/>
</dbReference>
<feature type="active site" description="Tele-phosphohistidine intermediate" evidence="1">
    <location>
        <position position="9"/>
    </location>
</feature>
<dbReference type="AlphaFoldDB" id="A0A2D0JJE8"/>
<dbReference type="InterPro" id="IPR013078">
    <property type="entry name" value="His_Pase_superF_clade-1"/>
</dbReference>
<dbReference type="Pfam" id="PF00300">
    <property type="entry name" value="His_Phos_1"/>
    <property type="match status" value="1"/>
</dbReference>
<dbReference type="PANTHER" id="PTHR48100:SF1">
    <property type="entry name" value="HISTIDINE PHOSPHATASE FAMILY PROTEIN-RELATED"/>
    <property type="match status" value="1"/>
</dbReference>
<dbReference type="RefSeq" id="WP_099116007.1">
    <property type="nucleotide sequence ID" value="NZ_CAWNQI010000079.1"/>
</dbReference>
<evidence type="ECO:0000313" key="4">
    <source>
        <dbReference type="Proteomes" id="UP000221980"/>
    </source>
</evidence>
<dbReference type="InterPro" id="IPR050275">
    <property type="entry name" value="PGM_Phosphatase"/>
</dbReference>
<dbReference type="InterPro" id="IPR029033">
    <property type="entry name" value="His_PPase_superfam"/>
</dbReference>
<reference evidence="3 4" key="1">
    <citation type="journal article" date="2017" name="Nat. Microbiol.">
        <title>Natural product diversity associated with the nematode symbionts Photorhabdus and Xenorhabdus.</title>
        <authorList>
            <person name="Tobias N.J."/>
            <person name="Wolff H."/>
            <person name="Djahanschiri B."/>
            <person name="Grundmann F."/>
            <person name="Kronenwerth M."/>
            <person name="Shi Y.M."/>
            <person name="Simonyi S."/>
            <person name="Grun P."/>
            <person name="Shapiro-Ilan D."/>
            <person name="Pidot S.J."/>
            <person name="Stinear T.P."/>
            <person name="Ebersberger I."/>
            <person name="Bode H.B."/>
        </authorList>
    </citation>
    <scope>NUCLEOTIDE SEQUENCE [LARGE SCALE GENOMIC DNA]</scope>
    <source>
        <strain evidence="3 4">DSM 17902</strain>
    </source>
</reference>
<sequence>MKKIYLITHGEATHGVNKRVGGWFDSSLTEKGLEQARLVKKKLVDSGAIDDITKVYSSDLKRCQQTSNEIFSGTQLPIVFDSRLREMSFGKHEGMDQDEHNKLIVPASPTGDRENHRICEGAESRGELFTRVESFIQDVYEKSDSSIAVVTHGFSASFVIAAFQKLKLDSSGYVSYRFEQGKYTVLVEDYLFKNRTLAYLNV</sequence>
<dbReference type="Gene3D" id="3.40.50.1240">
    <property type="entry name" value="Phosphoglycerate mutase-like"/>
    <property type="match status" value="1"/>
</dbReference>
<dbReference type="SUPFAM" id="SSF53254">
    <property type="entry name" value="Phosphoglycerate mutase-like"/>
    <property type="match status" value="1"/>
</dbReference>
<keyword evidence="4" id="KW-1185">Reference proteome</keyword>
<dbReference type="PIRSF" id="PIRSF000709">
    <property type="entry name" value="6PFK_2-Ptase"/>
    <property type="match status" value="1"/>
</dbReference>
<name>A0A2D0JJE8_9GAMM</name>
<protein>
    <submittedName>
        <fullName evidence="3">Phosphoglycerate mutase</fullName>
    </submittedName>
</protein>
<evidence type="ECO:0000256" key="2">
    <source>
        <dbReference type="PIRSR" id="PIRSR613078-2"/>
    </source>
</evidence>
<dbReference type="GO" id="GO:0016791">
    <property type="term" value="F:phosphatase activity"/>
    <property type="evidence" value="ECO:0007669"/>
    <property type="project" value="TreeGrafter"/>
</dbReference>
<evidence type="ECO:0000313" key="3">
    <source>
        <dbReference type="EMBL" id="PHM45580.1"/>
    </source>
</evidence>
<accession>A0A2D0JJE8</accession>
<dbReference type="CDD" id="cd07067">
    <property type="entry name" value="HP_PGM_like"/>
    <property type="match status" value="1"/>
</dbReference>